<keyword evidence="1" id="KW-0812">Transmembrane</keyword>
<gene>
    <name evidence="3" type="ordered locus">Cyan7822_2711</name>
</gene>
<organism evidence="3 4">
    <name type="scientific">Gloeothece verrucosa (strain PCC 7822)</name>
    <name type="common">Cyanothece sp. (strain PCC 7822)</name>
    <dbReference type="NCBI Taxonomy" id="497965"/>
    <lineage>
        <taxon>Bacteria</taxon>
        <taxon>Bacillati</taxon>
        <taxon>Cyanobacteriota</taxon>
        <taxon>Cyanophyceae</taxon>
        <taxon>Oscillatoriophycideae</taxon>
        <taxon>Chroococcales</taxon>
        <taxon>Aphanothecaceae</taxon>
        <taxon>Gloeothece</taxon>
        <taxon>Gloeothece verrucosa</taxon>
    </lineage>
</organism>
<dbReference type="AlphaFoldDB" id="E0UK42"/>
<dbReference type="STRING" id="497965.Cyan7822_2711"/>
<dbReference type="InterPro" id="IPR000073">
    <property type="entry name" value="AB_hydrolase_1"/>
</dbReference>
<dbReference type="Gene3D" id="3.40.50.1820">
    <property type="entry name" value="alpha/beta hydrolase"/>
    <property type="match status" value="1"/>
</dbReference>
<evidence type="ECO:0000313" key="4">
    <source>
        <dbReference type="Proteomes" id="UP000008206"/>
    </source>
</evidence>
<reference evidence="4" key="1">
    <citation type="journal article" date="2011" name="MBio">
        <title>Novel metabolic attributes of the genus Cyanothece, comprising a group of unicellular nitrogen-fixing Cyanobacteria.</title>
        <authorList>
            <person name="Bandyopadhyay A."/>
            <person name="Elvitigala T."/>
            <person name="Welsh E."/>
            <person name="Stockel J."/>
            <person name="Liberton M."/>
            <person name="Min H."/>
            <person name="Sherman L.A."/>
            <person name="Pakrasi H.B."/>
        </authorList>
    </citation>
    <scope>NUCLEOTIDE SEQUENCE [LARGE SCALE GENOMIC DNA]</scope>
    <source>
        <strain evidence="4">PCC 7822</strain>
    </source>
</reference>
<dbReference type="RefSeq" id="WP_013322783.1">
    <property type="nucleotide sequence ID" value="NC_014501.1"/>
</dbReference>
<accession>E0UK42</accession>
<evidence type="ECO:0000313" key="3">
    <source>
        <dbReference type="EMBL" id="ADN14678.1"/>
    </source>
</evidence>
<dbReference type="Proteomes" id="UP000008206">
    <property type="component" value="Chromosome"/>
</dbReference>
<feature type="transmembrane region" description="Helical" evidence="1">
    <location>
        <begin position="165"/>
        <end position="186"/>
    </location>
</feature>
<dbReference type="EMBL" id="CP002198">
    <property type="protein sequence ID" value="ADN14678.1"/>
    <property type="molecule type" value="Genomic_DNA"/>
</dbReference>
<evidence type="ECO:0000259" key="2">
    <source>
        <dbReference type="Pfam" id="PF00561"/>
    </source>
</evidence>
<dbReference type="HOGENOM" id="CLU_020336_9_0_3"/>
<proteinExistence type="predicted"/>
<dbReference type="SUPFAM" id="SSF53474">
    <property type="entry name" value="alpha/beta-Hydrolases"/>
    <property type="match status" value="1"/>
</dbReference>
<protein>
    <submittedName>
        <fullName evidence="3">Alpha/beta hydrolase fold protein</fullName>
    </submittedName>
</protein>
<dbReference type="Pfam" id="PF00561">
    <property type="entry name" value="Abhydrolase_1"/>
    <property type="match status" value="1"/>
</dbReference>
<dbReference type="GO" id="GO:0016787">
    <property type="term" value="F:hydrolase activity"/>
    <property type="evidence" value="ECO:0007669"/>
    <property type="project" value="UniProtKB-KW"/>
</dbReference>
<keyword evidence="3" id="KW-0378">Hydrolase</keyword>
<sequence length="321" mass="36906">MTIKWLFLIITTIYHGLASLLENRIEQPPGQLIDVGGYRLHLYCQGQGTPTVIIDHSLGGLDGYFLIDKIAEITRVCIYDRAGYGWSDISPKKRCSEEIVKELNILLEKANIQPPYILVGDSFGSYNVRLYAHYFPEKVLGLVLGDGLHEQEMLKMPLALRFLKYFFLSGFIFSILGAILGLIRLLGNLKVFELIKPELKKFPIQVTRRVKHFFYRPKHWLTMGREMGNLEESAKQVSAVKDLGNLPIVSVKSKTFFNPSIFNFYMPIRTVNKFRDKMHNKLLKLSSNCQQLEASKSSHFIWIDQPEIILEAIQLLLVRNE</sequence>
<keyword evidence="4" id="KW-1185">Reference proteome</keyword>
<keyword evidence="1" id="KW-0472">Membrane</keyword>
<dbReference type="InterPro" id="IPR029058">
    <property type="entry name" value="AB_hydrolase_fold"/>
</dbReference>
<feature type="domain" description="AB hydrolase-1" evidence="2">
    <location>
        <begin position="51"/>
        <end position="150"/>
    </location>
</feature>
<keyword evidence="1" id="KW-1133">Transmembrane helix</keyword>
<dbReference type="eggNOG" id="COG0596">
    <property type="taxonomic scope" value="Bacteria"/>
</dbReference>
<name>E0UK42_GLOV7</name>
<evidence type="ECO:0000256" key="1">
    <source>
        <dbReference type="SAM" id="Phobius"/>
    </source>
</evidence>
<dbReference type="KEGG" id="cyj:Cyan7822_2711"/>